<dbReference type="RefSeq" id="WP_006166554.1">
    <property type="nucleotide sequence ID" value="NZ_AOIN01000041.1"/>
</dbReference>
<feature type="transmembrane region" description="Helical" evidence="1">
    <location>
        <begin position="39"/>
        <end position="63"/>
    </location>
</feature>
<gene>
    <name evidence="2" type="ORF">C482_05832</name>
</gene>
<evidence type="ECO:0000313" key="3">
    <source>
        <dbReference type="Proteomes" id="UP000011693"/>
    </source>
</evidence>
<keyword evidence="1" id="KW-0812">Transmembrane</keyword>
<feature type="transmembrane region" description="Helical" evidence="1">
    <location>
        <begin position="111"/>
        <end position="138"/>
    </location>
</feature>
<accession>M0AWU3</accession>
<evidence type="ECO:0000313" key="2">
    <source>
        <dbReference type="EMBL" id="ELZ01884.1"/>
    </source>
</evidence>
<protein>
    <submittedName>
        <fullName evidence="2">Uncharacterized protein</fullName>
    </submittedName>
</protein>
<keyword evidence="1" id="KW-0472">Membrane</keyword>
<dbReference type="AlphaFoldDB" id="M0AWU3"/>
<proteinExistence type="predicted"/>
<feature type="transmembrane region" description="Helical" evidence="1">
    <location>
        <begin position="158"/>
        <end position="183"/>
    </location>
</feature>
<dbReference type="PATRIC" id="fig|1227492.4.peg.1126"/>
<feature type="transmembrane region" description="Helical" evidence="1">
    <location>
        <begin position="75"/>
        <end position="99"/>
    </location>
</feature>
<dbReference type="EMBL" id="AOIN01000041">
    <property type="protein sequence ID" value="ELZ01884.1"/>
    <property type="molecule type" value="Genomic_DNA"/>
</dbReference>
<reference evidence="2 3" key="1">
    <citation type="journal article" date="2014" name="PLoS Genet.">
        <title>Phylogenetically driven sequencing of extremely halophilic archaea reveals strategies for static and dynamic osmo-response.</title>
        <authorList>
            <person name="Becker E.A."/>
            <person name="Seitzer P.M."/>
            <person name="Tritt A."/>
            <person name="Larsen D."/>
            <person name="Krusor M."/>
            <person name="Yao A.I."/>
            <person name="Wu D."/>
            <person name="Madern D."/>
            <person name="Eisen J.A."/>
            <person name="Darling A.E."/>
            <person name="Facciotti M.T."/>
        </authorList>
    </citation>
    <scope>NUCLEOTIDE SEQUENCE [LARGE SCALE GENOMIC DNA]</scope>
    <source>
        <strain evidence="2 3">JCM 10990</strain>
    </source>
</reference>
<organism evidence="2 3">
    <name type="scientific">Natrialba chahannaoensis JCM 10990</name>
    <dbReference type="NCBI Taxonomy" id="1227492"/>
    <lineage>
        <taxon>Archaea</taxon>
        <taxon>Methanobacteriati</taxon>
        <taxon>Methanobacteriota</taxon>
        <taxon>Stenosarchaea group</taxon>
        <taxon>Halobacteria</taxon>
        <taxon>Halobacteriales</taxon>
        <taxon>Natrialbaceae</taxon>
        <taxon>Natrialba</taxon>
    </lineage>
</organism>
<evidence type="ECO:0000256" key="1">
    <source>
        <dbReference type="SAM" id="Phobius"/>
    </source>
</evidence>
<comment type="caution">
    <text evidence="2">The sequence shown here is derived from an EMBL/GenBank/DDBJ whole genome shotgun (WGS) entry which is preliminary data.</text>
</comment>
<keyword evidence="1" id="KW-1133">Transmembrane helix</keyword>
<sequence length="202" mass="20853">MSSTLRRNADISRRIDRLATGCKRYGPGRLPNADRRDIGAGYAGASAALAISILFILSMLALTQLGSPFGVGHPFWALSAIVGLPIIVPAAFLVGALVWRTLPAMSPATIPYFGAVAGLVATILTYLVSIAIVFVLAVGLHTTGGSDAVLWDAATLTALIAIVAATFTAWFTLPLGCLSGAIYERARTRSVPDAPATGAGSD</sequence>
<dbReference type="OrthoDB" id="170598at2157"/>
<name>M0AWU3_9EURY</name>
<dbReference type="Proteomes" id="UP000011693">
    <property type="component" value="Unassembled WGS sequence"/>
</dbReference>
<dbReference type="STRING" id="1227492.C482_05832"/>
<keyword evidence="3" id="KW-1185">Reference proteome</keyword>